<dbReference type="EMBL" id="JAZDRO010000001">
    <property type="protein sequence ID" value="MEE2565202.1"/>
    <property type="molecule type" value="Genomic_DNA"/>
</dbReference>
<evidence type="ECO:0000256" key="1">
    <source>
        <dbReference type="SAM" id="MobiDB-lite"/>
    </source>
</evidence>
<feature type="region of interest" description="Disordered" evidence="1">
    <location>
        <begin position="158"/>
        <end position="203"/>
    </location>
</feature>
<dbReference type="RefSeq" id="WP_330194741.1">
    <property type="nucleotide sequence ID" value="NZ_JAZDRO010000001.1"/>
</dbReference>
<name>A0ABU7LVB8_9PROT</name>
<feature type="compositionally biased region" description="Gly residues" evidence="1">
    <location>
        <begin position="178"/>
        <end position="203"/>
    </location>
</feature>
<gene>
    <name evidence="2" type="ORF">V0U35_00800</name>
</gene>
<proteinExistence type="predicted"/>
<protein>
    <submittedName>
        <fullName evidence="2">Uncharacterized protein</fullName>
    </submittedName>
</protein>
<sequence length="203" mass="20911">MGGGSGFDRATALLERGNAAAAHTGFLCIASQGPGYEIAWHSAGMASLSMADAASPEAGVADGLRDRGLLELITAANAGWPASQAELAMAFAARGDEAGLERAAYWLAVLDANPRDLALGLERIPVARRVVIESSIGPDRLAAGEQEAGDFRLQPLERQESELSCQPWLVEARRPQGRGNGDGPRGGRGGRRGGGGGRRGPGG</sequence>
<evidence type="ECO:0000313" key="3">
    <source>
        <dbReference type="Proteomes" id="UP001310692"/>
    </source>
</evidence>
<accession>A0ABU7LVB8</accession>
<evidence type="ECO:0000313" key="2">
    <source>
        <dbReference type="EMBL" id="MEE2565202.1"/>
    </source>
</evidence>
<dbReference type="Proteomes" id="UP001310692">
    <property type="component" value="Unassembled WGS sequence"/>
</dbReference>
<organism evidence="2 3">
    <name type="scientific">Hyphobacterium marinum</name>
    <dbReference type="NCBI Taxonomy" id="3116574"/>
    <lineage>
        <taxon>Bacteria</taxon>
        <taxon>Pseudomonadati</taxon>
        <taxon>Pseudomonadota</taxon>
        <taxon>Alphaproteobacteria</taxon>
        <taxon>Maricaulales</taxon>
        <taxon>Maricaulaceae</taxon>
        <taxon>Hyphobacterium</taxon>
    </lineage>
</organism>
<reference evidence="2 3" key="1">
    <citation type="submission" date="2024-01" db="EMBL/GenBank/DDBJ databases">
        <title>Hyphobacterium bacterium isolated from marine sediment.</title>
        <authorList>
            <person name="Zhao S."/>
        </authorList>
    </citation>
    <scope>NUCLEOTIDE SEQUENCE [LARGE SCALE GENOMIC DNA]</scope>
    <source>
        <strain evidence="2 3">Y60-23</strain>
    </source>
</reference>
<keyword evidence="3" id="KW-1185">Reference proteome</keyword>
<comment type="caution">
    <text evidence="2">The sequence shown here is derived from an EMBL/GenBank/DDBJ whole genome shotgun (WGS) entry which is preliminary data.</text>
</comment>